<organism evidence="1 2">
    <name type="scientific">Populus tomentosa</name>
    <name type="common">Chinese white poplar</name>
    <dbReference type="NCBI Taxonomy" id="118781"/>
    <lineage>
        <taxon>Eukaryota</taxon>
        <taxon>Viridiplantae</taxon>
        <taxon>Streptophyta</taxon>
        <taxon>Embryophyta</taxon>
        <taxon>Tracheophyta</taxon>
        <taxon>Spermatophyta</taxon>
        <taxon>Magnoliopsida</taxon>
        <taxon>eudicotyledons</taxon>
        <taxon>Gunneridae</taxon>
        <taxon>Pentapetalae</taxon>
        <taxon>rosids</taxon>
        <taxon>fabids</taxon>
        <taxon>Malpighiales</taxon>
        <taxon>Salicaceae</taxon>
        <taxon>Saliceae</taxon>
        <taxon>Populus</taxon>
    </lineage>
</organism>
<keyword evidence="2" id="KW-1185">Reference proteome</keyword>
<reference evidence="1" key="1">
    <citation type="journal article" date="2020" name="bioRxiv">
        <title>Hybrid origin of Populus tomentosa Carr. identified through genome sequencing and phylogenomic analysis.</title>
        <authorList>
            <person name="An X."/>
            <person name="Gao K."/>
            <person name="Chen Z."/>
            <person name="Li J."/>
            <person name="Yang X."/>
            <person name="Yang X."/>
            <person name="Zhou J."/>
            <person name="Guo T."/>
            <person name="Zhao T."/>
            <person name="Huang S."/>
            <person name="Miao D."/>
            <person name="Khan W.U."/>
            <person name="Rao P."/>
            <person name="Ye M."/>
            <person name="Lei B."/>
            <person name="Liao W."/>
            <person name="Wang J."/>
            <person name="Ji L."/>
            <person name="Li Y."/>
            <person name="Guo B."/>
            <person name="Mustafa N.S."/>
            <person name="Li S."/>
            <person name="Yun Q."/>
            <person name="Keller S.R."/>
            <person name="Mao J."/>
            <person name="Zhang R."/>
            <person name="Strauss S.H."/>
        </authorList>
    </citation>
    <scope>NUCLEOTIDE SEQUENCE</scope>
    <source>
        <strain evidence="1">GM15</strain>
        <tissue evidence="1">Leaf</tissue>
    </source>
</reference>
<dbReference type="AlphaFoldDB" id="A0A8X7YHX7"/>
<gene>
    <name evidence="1" type="ORF">POTOM_045508</name>
</gene>
<sequence>MNLLGGLGSNYNAVVTAINIRDDKISVEAINSMLLAFENRLEQQSSVDQISAMVTNYASSSNNRGGGKRYNDSRGHSYANFNPNASNYNYRGHGRGGRYTQSGRHNAISSEKPQYDNWYLDSRASHNLTQNAENLSNFIPCTRIDKLAKSHRLPTYLSSSRASKPLELIHMDIWGPALANSIYGA</sequence>
<dbReference type="PANTHER" id="PTHR47481:SF31">
    <property type="entry name" value="OS01G0873500 PROTEIN"/>
    <property type="match status" value="1"/>
</dbReference>
<dbReference type="Proteomes" id="UP000886885">
    <property type="component" value="Chromosome 13D"/>
</dbReference>
<comment type="caution">
    <text evidence="1">The sequence shown here is derived from an EMBL/GenBank/DDBJ whole genome shotgun (WGS) entry which is preliminary data.</text>
</comment>
<dbReference type="EMBL" id="JAAWWB010000026">
    <property type="protein sequence ID" value="KAG6750991.1"/>
    <property type="molecule type" value="Genomic_DNA"/>
</dbReference>
<dbReference type="OrthoDB" id="7691805at2759"/>
<evidence type="ECO:0000313" key="2">
    <source>
        <dbReference type="Proteomes" id="UP000886885"/>
    </source>
</evidence>
<evidence type="ECO:0000313" key="1">
    <source>
        <dbReference type="EMBL" id="KAG6750991.1"/>
    </source>
</evidence>
<accession>A0A8X7YHX7</accession>
<dbReference type="PANTHER" id="PTHR47481">
    <property type="match status" value="1"/>
</dbReference>
<name>A0A8X7YHX7_POPTO</name>
<proteinExistence type="predicted"/>
<protein>
    <submittedName>
        <fullName evidence="1">Uncharacterized protein</fullName>
    </submittedName>
</protein>